<reference evidence="2" key="1">
    <citation type="journal article" date="2022" name="bioRxiv">
        <title>Sequencing and chromosome-scale assembly of the giantPleurodeles waltlgenome.</title>
        <authorList>
            <person name="Brown T."/>
            <person name="Elewa A."/>
            <person name="Iarovenko S."/>
            <person name="Subramanian E."/>
            <person name="Araus A.J."/>
            <person name="Petzold A."/>
            <person name="Susuki M."/>
            <person name="Suzuki K.-i.T."/>
            <person name="Hayashi T."/>
            <person name="Toyoda A."/>
            <person name="Oliveira C."/>
            <person name="Osipova E."/>
            <person name="Leigh N.D."/>
            <person name="Simon A."/>
            <person name="Yun M.H."/>
        </authorList>
    </citation>
    <scope>NUCLEOTIDE SEQUENCE</scope>
    <source>
        <strain evidence="2">20211129_DDA</strain>
        <tissue evidence="2">Liver</tissue>
    </source>
</reference>
<gene>
    <name evidence="2" type="ORF">NDU88_007928</name>
</gene>
<protein>
    <submittedName>
        <fullName evidence="2">Uncharacterized protein</fullName>
    </submittedName>
</protein>
<dbReference type="AlphaFoldDB" id="A0AAV7VU15"/>
<feature type="region of interest" description="Disordered" evidence="1">
    <location>
        <begin position="44"/>
        <end position="117"/>
    </location>
</feature>
<sequence length="288" mass="29414">MEPDTKVLEAVALLRQAGRLDLLKEGALAPARRASAGVAAAVAACSPPRGPTGGKVRGPARGVGAKGGPGAGKGSVRGRVRVGDPPRVSRAPGRAGRRPRLIPAANWGAGPRGSASRQAFGAGQVGALVPSAGKKESVKVASTRRERQGGAGPCKVKPAVAAAPAAAGEFPGPAFLHSGGRGEGAAVGSVDLFSSSGVGQQGVFATQEAEGDPKIPLSKKWPTMLLWSSDEEGDDAGSDGCEITGGYTEVGSGGYRVWRWVLVVGRGRLRGWILVRRRRGLWGKRIWG</sequence>
<dbReference type="EMBL" id="JANPWB010000003">
    <property type="protein sequence ID" value="KAJ1204147.1"/>
    <property type="molecule type" value="Genomic_DNA"/>
</dbReference>
<feature type="compositionally biased region" description="Low complexity" evidence="1">
    <location>
        <begin position="83"/>
        <end position="94"/>
    </location>
</feature>
<keyword evidence="3" id="KW-1185">Reference proteome</keyword>
<name>A0AAV7VU15_PLEWA</name>
<evidence type="ECO:0000313" key="3">
    <source>
        <dbReference type="Proteomes" id="UP001066276"/>
    </source>
</evidence>
<comment type="caution">
    <text evidence="2">The sequence shown here is derived from an EMBL/GenBank/DDBJ whole genome shotgun (WGS) entry which is preliminary data.</text>
</comment>
<feature type="compositionally biased region" description="Gly residues" evidence="1">
    <location>
        <begin position="64"/>
        <end position="75"/>
    </location>
</feature>
<proteinExistence type="predicted"/>
<evidence type="ECO:0000256" key="1">
    <source>
        <dbReference type="SAM" id="MobiDB-lite"/>
    </source>
</evidence>
<organism evidence="2 3">
    <name type="scientific">Pleurodeles waltl</name>
    <name type="common">Iberian ribbed newt</name>
    <dbReference type="NCBI Taxonomy" id="8319"/>
    <lineage>
        <taxon>Eukaryota</taxon>
        <taxon>Metazoa</taxon>
        <taxon>Chordata</taxon>
        <taxon>Craniata</taxon>
        <taxon>Vertebrata</taxon>
        <taxon>Euteleostomi</taxon>
        <taxon>Amphibia</taxon>
        <taxon>Batrachia</taxon>
        <taxon>Caudata</taxon>
        <taxon>Salamandroidea</taxon>
        <taxon>Salamandridae</taxon>
        <taxon>Pleurodelinae</taxon>
        <taxon>Pleurodeles</taxon>
    </lineage>
</organism>
<dbReference type="Proteomes" id="UP001066276">
    <property type="component" value="Chromosome 2_1"/>
</dbReference>
<evidence type="ECO:0000313" key="2">
    <source>
        <dbReference type="EMBL" id="KAJ1204147.1"/>
    </source>
</evidence>
<accession>A0AAV7VU15</accession>